<accession>A0A2G3DUY5</accession>
<dbReference type="InterPro" id="IPR017871">
    <property type="entry name" value="ABC_transporter-like_CS"/>
</dbReference>
<dbReference type="RefSeq" id="WP_099392062.1">
    <property type="nucleotide sequence ID" value="NZ_PDYF01000013.1"/>
</dbReference>
<comment type="subunit">
    <text evidence="8">Forms a stable energy-coupling factor (ECF) transporter complex composed of 2 membrane-embedded substrate-binding proteins (S component), 2 ATP-binding proteins (A component) and 2 transmembrane proteins (T component).</text>
</comment>
<gene>
    <name evidence="10" type="ORF">CSX01_08390</name>
</gene>
<dbReference type="PANTHER" id="PTHR43553">
    <property type="entry name" value="HEAVY METAL TRANSPORTER"/>
    <property type="match status" value="1"/>
</dbReference>
<dbReference type="GO" id="GO:0043190">
    <property type="term" value="C:ATP-binding cassette (ABC) transporter complex"/>
    <property type="evidence" value="ECO:0007669"/>
    <property type="project" value="TreeGrafter"/>
</dbReference>
<dbReference type="InterPro" id="IPR015856">
    <property type="entry name" value="ABC_transpr_CbiO/EcfA_su"/>
</dbReference>
<evidence type="ECO:0000313" key="11">
    <source>
        <dbReference type="Proteomes" id="UP000225889"/>
    </source>
</evidence>
<protein>
    <recommendedName>
        <fullName evidence="8">Energy-coupling factor transporter ATP-binding protein EcfA2</fullName>
        <ecNumber evidence="8">7.-.-.-</ecNumber>
    </recommendedName>
</protein>
<dbReference type="InterPro" id="IPR030947">
    <property type="entry name" value="EcfA_1"/>
</dbReference>
<evidence type="ECO:0000259" key="9">
    <source>
        <dbReference type="PROSITE" id="PS50893"/>
    </source>
</evidence>
<keyword evidence="2 8" id="KW-0813">Transport</keyword>
<feature type="domain" description="ABC transporter" evidence="9">
    <location>
        <begin position="312"/>
        <end position="553"/>
    </location>
</feature>
<evidence type="ECO:0000256" key="2">
    <source>
        <dbReference type="ARBA" id="ARBA00022448"/>
    </source>
</evidence>
<dbReference type="AlphaFoldDB" id="A0A2G3DUY5"/>
<dbReference type="GO" id="GO:0042626">
    <property type="term" value="F:ATPase-coupled transmembrane transporter activity"/>
    <property type="evidence" value="ECO:0007669"/>
    <property type="project" value="TreeGrafter"/>
</dbReference>
<dbReference type="PANTHER" id="PTHR43553:SF27">
    <property type="entry name" value="ENERGY-COUPLING FACTOR TRANSPORTER ATP-BINDING PROTEIN ECFA2"/>
    <property type="match status" value="1"/>
</dbReference>
<organism evidence="10 11">
    <name type="scientific">Pseudobutyrivibrio ruminis</name>
    <dbReference type="NCBI Taxonomy" id="46206"/>
    <lineage>
        <taxon>Bacteria</taxon>
        <taxon>Bacillati</taxon>
        <taxon>Bacillota</taxon>
        <taxon>Clostridia</taxon>
        <taxon>Lachnospirales</taxon>
        <taxon>Lachnospiraceae</taxon>
        <taxon>Pseudobutyrivibrio</taxon>
    </lineage>
</organism>
<dbReference type="EMBL" id="PDYF01000013">
    <property type="protein sequence ID" value="PHU34703.1"/>
    <property type="molecule type" value="Genomic_DNA"/>
</dbReference>
<dbReference type="NCBIfam" id="TIGR04521">
    <property type="entry name" value="ECF_ATPase_2"/>
    <property type="match status" value="1"/>
</dbReference>
<comment type="similarity">
    <text evidence="8">Belongs to the ABC transporter superfamily. Energy-coupling factor EcfA family.</text>
</comment>
<evidence type="ECO:0000256" key="5">
    <source>
        <dbReference type="ARBA" id="ARBA00022840"/>
    </source>
</evidence>
<reference evidence="10 11" key="2">
    <citation type="submission" date="2017-10" db="EMBL/GenBank/DDBJ databases">
        <authorList>
            <person name="Banno H."/>
            <person name="Chua N.-H."/>
        </authorList>
    </citation>
    <scope>NUCLEOTIDE SEQUENCE [LARGE SCALE GENOMIC DNA]</scope>
    <source>
        <strain evidence="10 11">JK626</strain>
    </source>
</reference>
<dbReference type="SUPFAM" id="SSF52540">
    <property type="entry name" value="P-loop containing nucleoside triphosphate hydrolases"/>
    <property type="match status" value="2"/>
</dbReference>
<dbReference type="InterPro" id="IPR050095">
    <property type="entry name" value="ECF_ABC_transporter_ATP-bd"/>
</dbReference>
<keyword evidence="3 8" id="KW-1003">Cell membrane</keyword>
<dbReference type="NCBIfam" id="NF010167">
    <property type="entry name" value="PRK13648.1"/>
    <property type="match status" value="2"/>
</dbReference>
<comment type="caution">
    <text evidence="10">The sequence shown here is derived from an EMBL/GenBank/DDBJ whole genome shotgun (WGS) entry which is preliminary data.</text>
</comment>
<sequence>MSIIRAKELVHEYIRRDEEGNVEAIQVALDHVNLNIEPGQFISILGHNGSGKSTFAKHINALLTPSEGTLYVDGMNVSDDEYTFAVRQTAGMVFQNPDNQIIASVVDEDVAFGPENIGVPTEQIITRVEKALKMVGMYKYKSHSPNKLSGGQKQRVAIAGVMAMEPKCIILDEPTAMLDPDGRADVLQAVHTLNKEKGITVILITHYMEEVVDSDYVFVMEKGKVFMEGKPREIFKDVDLLKQHSLDVPQVTLLAHELRKAGVNLPECVLTRKELLEALKENYGHLIRTQLGGKLDFPESHKKQNNPADNVMILDHVSYKYSPGTSYEVTALDDVSLNIKEGEFIGIIGHTGSGKSTLVQHLNGLIKSTEGSIYYRGQDIYDKDYDIRDLRTQVGMVFQYPEHQLFETTVFKDVQFGPKNQGLDEKEQIKRAYEALGLVGLPEEFYLASPFELSGGQKRRAAIAGVIAMKPAVLILDEPTAGLDPKGRDDILGLISDMHEKRGDTVILVSHSMEDVANYVDRIIVMDGGKPVYDGTPKEVFAHYKELEKIGLAAPQVTYVMNDLKAAGFDVKTDATTVEEAKEEILCCVK</sequence>
<evidence type="ECO:0000256" key="3">
    <source>
        <dbReference type="ARBA" id="ARBA00022475"/>
    </source>
</evidence>
<feature type="domain" description="ABC transporter" evidence="9">
    <location>
        <begin position="4"/>
        <end position="247"/>
    </location>
</feature>
<dbReference type="Proteomes" id="UP000225889">
    <property type="component" value="Unassembled WGS sequence"/>
</dbReference>
<evidence type="ECO:0000256" key="1">
    <source>
        <dbReference type="ARBA" id="ARBA00004202"/>
    </source>
</evidence>
<dbReference type="PROSITE" id="PS50893">
    <property type="entry name" value="ABC_TRANSPORTER_2"/>
    <property type="match status" value="2"/>
</dbReference>
<evidence type="ECO:0000256" key="8">
    <source>
        <dbReference type="RuleBase" id="RU365104"/>
    </source>
</evidence>
<keyword evidence="5 8" id="KW-0067">ATP-binding</keyword>
<dbReference type="GO" id="GO:0016887">
    <property type="term" value="F:ATP hydrolysis activity"/>
    <property type="evidence" value="ECO:0007669"/>
    <property type="project" value="InterPro"/>
</dbReference>
<evidence type="ECO:0000256" key="7">
    <source>
        <dbReference type="ARBA" id="ARBA00023136"/>
    </source>
</evidence>
<dbReference type="Gene3D" id="3.40.50.300">
    <property type="entry name" value="P-loop containing nucleotide triphosphate hydrolases"/>
    <property type="match status" value="2"/>
</dbReference>
<dbReference type="FunFam" id="3.40.50.300:FF:000224">
    <property type="entry name" value="Energy-coupling factor transporter ATP-binding protein EcfA"/>
    <property type="match status" value="2"/>
</dbReference>
<evidence type="ECO:0000313" key="10">
    <source>
        <dbReference type="EMBL" id="PHU34703.1"/>
    </source>
</evidence>
<evidence type="ECO:0000256" key="4">
    <source>
        <dbReference type="ARBA" id="ARBA00022741"/>
    </source>
</evidence>
<reference evidence="10 11" key="1">
    <citation type="submission" date="2017-10" db="EMBL/GenBank/DDBJ databases">
        <title>Resolving the taxonomy of Roseburia spp., Eubacterium rectale and Agathobacter spp. through phylogenomic analysis.</title>
        <authorList>
            <person name="Sheridan P.O."/>
            <person name="Walker A.W."/>
            <person name="Duncan S.H."/>
            <person name="Scott K.P."/>
            <person name="Toole P.W.O."/>
            <person name="Luis P."/>
            <person name="Flint H.J."/>
        </authorList>
    </citation>
    <scope>NUCLEOTIDE SEQUENCE [LARGE SCALE GENOMIC DNA]</scope>
    <source>
        <strain evidence="10 11">JK626</strain>
    </source>
</reference>
<dbReference type="Pfam" id="PF00005">
    <property type="entry name" value="ABC_tran"/>
    <property type="match status" value="2"/>
</dbReference>
<proteinExistence type="inferred from homology"/>
<dbReference type="InterPro" id="IPR027417">
    <property type="entry name" value="P-loop_NTPase"/>
</dbReference>
<dbReference type="InterPro" id="IPR003439">
    <property type="entry name" value="ABC_transporter-like_ATP-bd"/>
</dbReference>
<dbReference type="InterPro" id="IPR030946">
    <property type="entry name" value="EcfA2"/>
</dbReference>
<dbReference type="InterPro" id="IPR003593">
    <property type="entry name" value="AAA+_ATPase"/>
</dbReference>
<dbReference type="NCBIfam" id="TIGR04520">
    <property type="entry name" value="ECF_ATPase_1"/>
    <property type="match status" value="1"/>
</dbReference>
<dbReference type="SMART" id="SM00382">
    <property type="entry name" value="AAA"/>
    <property type="match status" value="2"/>
</dbReference>
<evidence type="ECO:0000256" key="6">
    <source>
        <dbReference type="ARBA" id="ARBA00022967"/>
    </source>
</evidence>
<keyword evidence="6" id="KW-1278">Translocase</keyword>
<comment type="function">
    <text evidence="8">ATP-binding (A) component of a common energy-coupling factor (ECF) ABC-transporter complex.</text>
</comment>
<dbReference type="GO" id="GO:0005524">
    <property type="term" value="F:ATP binding"/>
    <property type="evidence" value="ECO:0007669"/>
    <property type="project" value="UniProtKB-UniRule"/>
</dbReference>
<name>A0A2G3DUY5_9FIRM</name>
<dbReference type="EC" id="7.-.-.-" evidence="8"/>
<keyword evidence="7 8" id="KW-0472">Membrane</keyword>
<dbReference type="CDD" id="cd03225">
    <property type="entry name" value="ABC_cobalt_CbiO_domain1"/>
    <property type="match status" value="2"/>
</dbReference>
<comment type="subcellular location">
    <subcellularLocation>
        <location evidence="1 8">Cell membrane</location>
        <topology evidence="1 8">Peripheral membrane protein</topology>
    </subcellularLocation>
</comment>
<keyword evidence="4 8" id="KW-0547">Nucleotide-binding</keyword>
<dbReference type="PROSITE" id="PS00211">
    <property type="entry name" value="ABC_TRANSPORTER_1"/>
    <property type="match status" value="2"/>
</dbReference>